<proteinExistence type="predicted"/>
<evidence type="ECO:0000313" key="3">
    <source>
        <dbReference type="EMBL" id="OSX76273.1"/>
    </source>
</evidence>
<dbReference type="Proteomes" id="UP000218209">
    <property type="component" value="Unassembled WGS sequence"/>
</dbReference>
<dbReference type="EMBL" id="KV918874">
    <property type="protein sequence ID" value="OSX76273.1"/>
    <property type="molecule type" value="Genomic_DNA"/>
</dbReference>
<organism evidence="3 4">
    <name type="scientific">Porphyra umbilicalis</name>
    <name type="common">Purple laver</name>
    <name type="synonym">Red alga</name>
    <dbReference type="NCBI Taxonomy" id="2786"/>
    <lineage>
        <taxon>Eukaryota</taxon>
        <taxon>Rhodophyta</taxon>
        <taxon>Bangiophyceae</taxon>
        <taxon>Bangiales</taxon>
        <taxon>Bangiaceae</taxon>
        <taxon>Porphyra</taxon>
    </lineage>
</organism>
<evidence type="ECO:0000313" key="4">
    <source>
        <dbReference type="Proteomes" id="UP000218209"/>
    </source>
</evidence>
<keyword evidence="2" id="KW-0732">Signal</keyword>
<evidence type="ECO:0000256" key="2">
    <source>
        <dbReference type="SAM" id="SignalP"/>
    </source>
</evidence>
<name>A0A1X6P6L3_PORUM</name>
<evidence type="ECO:0000256" key="1">
    <source>
        <dbReference type="SAM" id="MobiDB-lite"/>
    </source>
</evidence>
<sequence>MTTLRMAAVALAAVVAAAAAPPVGAQMPEQPLPSSPTAPSVDTSKPSLPSIASSEALLQQIHALIGSSSMGGMEMGMGMGMNMTQWAVSVQDEFFTVPEPFPDVMDVEDVGEGIEGALERAANALLLPYVTALDDGTYDGLFLAVRRGLFDQYWFAVNMFIELGRYLLIVISEVVGTIGELVDELNELYVGFREGAYDNLEMGDMAKMTTGGIKDLMRSMRAGKMGPRLANTANRMAVAHARLASKVGAGPLALVRDLTVGGHEGMKARVRGRAAAASELRFQSATQR</sequence>
<reference evidence="3 4" key="1">
    <citation type="submission" date="2017-03" db="EMBL/GenBank/DDBJ databases">
        <title>WGS assembly of Porphyra umbilicalis.</title>
        <authorList>
            <person name="Brawley S.H."/>
            <person name="Blouin N.A."/>
            <person name="Ficko-Blean E."/>
            <person name="Wheeler G.L."/>
            <person name="Lohr M."/>
            <person name="Goodson H.V."/>
            <person name="Jenkins J.W."/>
            <person name="Blaby-Haas C.E."/>
            <person name="Helliwell K.E."/>
            <person name="Chan C."/>
            <person name="Marriage T."/>
            <person name="Bhattacharya D."/>
            <person name="Klein A.S."/>
            <person name="Badis Y."/>
            <person name="Brodie J."/>
            <person name="Cao Y."/>
            <person name="Collen J."/>
            <person name="Dittami S.M."/>
            <person name="Gachon C.M."/>
            <person name="Green B.R."/>
            <person name="Karpowicz S."/>
            <person name="Kim J.W."/>
            <person name="Kudahl U."/>
            <person name="Lin S."/>
            <person name="Michel G."/>
            <person name="Mittag M."/>
            <person name="Olson B.J."/>
            <person name="Pangilinan J."/>
            <person name="Peng Y."/>
            <person name="Qiu H."/>
            <person name="Shu S."/>
            <person name="Singer J.T."/>
            <person name="Smith A.G."/>
            <person name="Sprecher B.N."/>
            <person name="Wagner V."/>
            <person name="Wang W."/>
            <person name="Wang Z.-Y."/>
            <person name="Yan J."/>
            <person name="Yarish C."/>
            <person name="Zoeuner-Riek S."/>
            <person name="Zhuang Y."/>
            <person name="Zou Y."/>
            <person name="Lindquist E.A."/>
            <person name="Grimwood J."/>
            <person name="Barry K."/>
            <person name="Rokhsar D.S."/>
            <person name="Schmutz J."/>
            <person name="Stiller J.W."/>
            <person name="Grossman A.R."/>
            <person name="Prochnik S.E."/>
        </authorList>
    </citation>
    <scope>NUCLEOTIDE SEQUENCE [LARGE SCALE GENOMIC DNA]</scope>
    <source>
        <strain evidence="3">4086291</strain>
    </source>
</reference>
<keyword evidence="4" id="KW-1185">Reference proteome</keyword>
<accession>A0A1X6P6L3</accession>
<feature type="compositionally biased region" description="Polar residues" evidence="1">
    <location>
        <begin position="37"/>
        <end position="49"/>
    </location>
</feature>
<feature type="signal peptide" evidence="2">
    <location>
        <begin position="1"/>
        <end position="25"/>
    </location>
</feature>
<gene>
    <name evidence="3" type="ORF">BU14_0200s0028</name>
</gene>
<protein>
    <submittedName>
        <fullName evidence="3">Uncharacterized protein</fullName>
    </submittedName>
</protein>
<feature type="chain" id="PRO_5013298831" evidence="2">
    <location>
        <begin position="26"/>
        <end position="288"/>
    </location>
</feature>
<feature type="region of interest" description="Disordered" evidence="1">
    <location>
        <begin position="26"/>
        <end position="49"/>
    </location>
</feature>
<dbReference type="AlphaFoldDB" id="A0A1X6P6L3"/>